<feature type="signal peptide" evidence="1">
    <location>
        <begin position="1"/>
        <end position="21"/>
    </location>
</feature>
<dbReference type="EMBL" id="CP060696">
    <property type="protein sequence ID" value="QNO17248.1"/>
    <property type="molecule type" value="Genomic_DNA"/>
</dbReference>
<keyword evidence="1" id="KW-0732">Signal</keyword>
<gene>
    <name evidence="2" type="ORF">H6X83_09845</name>
</gene>
<dbReference type="PROSITE" id="PS51257">
    <property type="entry name" value="PROKAR_LIPOPROTEIN"/>
    <property type="match status" value="1"/>
</dbReference>
<reference evidence="2 3" key="1">
    <citation type="submission" date="2020-08" db="EMBL/GenBank/DDBJ databases">
        <authorList>
            <person name="Ren C."/>
            <person name="Gu Y."/>
            <person name="Xu Y."/>
        </authorList>
    </citation>
    <scope>NUCLEOTIDE SEQUENCE [LARGE SCALE GENOMIC DNA]</scope>
    <source>
        <strain evidence="2 3">LBM18003</strain>
    </source>
</reference>
<protein>
    <submittedName>
        <fullName evidence="2">Uncharacterized protein</fullName>
    </submittedName>
</protein>
<name>A0A7G9WEY6_9FIRM</name>
<accession>A0A7G9WEY6</accession>
<feature type="chain" id="PRO_5028956994" evidence="1">
    <location>
        <begin position="22"/>
        <end position="206"/>
    </location>
</feature>
<dbReference type="RefSeq" id="WP_212506316.1">
    <property type="nucleotide sequence ID" value="NZ_CP060696.1"/>
</dbReference>
<organism evidence="2 3">
    <name type="scientific">Caproicibacterium amylolyticum</name>
    <dbReference type="NCBI Taxonomy" id="2766537"/>
    <lineage>
        <taxon>Bacteria</taxon>
        <taxon>Bacillati</taxon>
        <taxon>Bacillota</taxon>
        <taxon>Clostridia</taxon>
        <taxon>Eubacteriales</taxon>
        <taxon>Oscillospiraceae</taxon>
        <taxon>Caproicibacterium</taxon>
    </lineage>
</organism>
<sequence length="206" mass="23440">MKKKRILIVLAAVVTMGSACAASQCADSRTTLQQKIEIKQVNEPVPAEQDISTQWGLRCIYPVSITINGTENRLLMQFADQQQAMEKIKTCYPDFLRVVAQKFSLQPLSDSNWKDYQNHLRQYTCGALPEDLGGEKNLKPYQAMQQFLAFYEDKGKNEELLSRVHTMNILFDLHYRSPLEPFVVELPYDSPALRAFPHNSVNGGLL</sequence>
<evidence type="ECO:0000313" key="2">
    <source>
        <dbReference type="EMBL" id="QNO17248.1"/>
    </source>
</evidence>
<proteinExistence type="predicted"/>
<evidence type="ECO:0000256" key="1">
    <source>
        <dbReference type="SAM" id="SignalP"/>
    </source>
</evidence>
<keyword evidence="3" id="KW-1185">Reference proteome</keyword>
<dbReference type="KEGG" id="caml:H6X83_09845"/>
<evidence type="ECO:0000313" key="3">
    <source>
        <dbReference type="Proteomes" id="UP000516046"/>
    </source>
</evidence>
<dbReference type="AlphaFoldDB" id="A0A7G9WEY6"/>
<dbReference type="Proteomes" id="UP000516046">
    <property type="component" value="Chromosome"/>
</dbReference>